<proteinExistence type="inferred from homology"/>
<dbReference type="GO" id="GO:0009767">
    <property type="term" value="P:photosynthetic electron transport chain"/>
    <property type="evidence" value="ECO:0007669"/>
    <property type="project" value="TreeGrafter"/>
</dbReference>
<dbReference type="GO" id="GO:0009654">
    <property type="term" value="C:photosystem II oxygen evolving complex"/>
    <property type="evidence" value="ECO:0007669"/>
    <property type="project" value="InterPro"/>
</dbReference>
<dbReference type="Gene3D" id="1.20.120.290">
    <property type="entry name" value="Oxygen-evolving enhancer protein 3 (PsbQ), four-helix up-down bundle"/>
    <property type="match status" value="1"/>
</dbReference>
<keyword evidence="2" id="KW-0150">Chloroplast</keyword>
<dbReference type="PANTHER" id="PTHR33399:SF5">
    <property type="entry name" value="PHOTOSYNTHETIC NDH SUBUNIT OF LUMENAL LOCATION 2, CHLOROPLASTIC"/>
    <property type="match status" value="1"/>
</dbReference>
<evidence type="ECO:0000256" key="2">
    <source>
        <dbReference type="ARBA" id="ARBA00022528"/>
    </source>
</evidence>
<evidence type="ECO:0000256" key="7">
    <source>
        <dbReference type="ARBA" id="ARBA00035649"/>
    </source>
</evidence>
<evidence type="ECO:0000256" key="6">
    <source>
        <dbReference type="ARBA" id="ARBA00023136"/>
    </source>
</evidence>
<dbReference type="AlphaFoldDB" id="A0AAD7KPV5"/>
<dbReference type="KEGG" id="qsa:O6P43_032993"/>
<sequence length="195" mass="22361">MSSFTNTITLLHAQIQNKIKSKPCKAPLSLNQSPFSCKQNVTNRRKLVSTFLATSMAVLGVNGNGTPQALAQNWGTRSFLKEHFFEPGLSPEDAVARIKQTAEGLHSIRDMLDTMSWRYVIFYIRLKQAYLSQDMKNAMTTLPEGRRKEYVKTANELVDNMAEFDRYVRSPKVYESYLYYERTLKSIDELVAFLV</sequence>
<evidence type="ECO:0000313" key="9">
    <source>
        <dbReference type="Proteomes" id="UP001163823"/>
    </source>
</evidence>
<dbReference type="EMBL" id="JARAOO010000014">
    <property type="protein sequence ID" value="KAJ7943444.1"/>
    <property type="molecule type" value="Genomic_DNA"/>
</dbReference>
<comment type="caution">
    <text evidence="8">The sequence shown here is derived from an EMBL/GenBank/DDBJ whole genome shotgun (WGS) entry which is preliminary data.</text>
</comment>
<comment type="similarity">
    <text evidence="7">Belongs to the PsbQ family.</text>
</comment>
<dbReference type="InterPro" id="IPR054099">
    <property type="entry name" value="PSII_PsbQ_pln"/>
</dbReference>
<accession>A0AAD7KPV5</accession>
<protein>
    <submittedName>
        <fullName evidence="8">Oxygen-evolving enhancer 3-2, chloroplastic-like protein</fullName>
    </submittedName>
</protein>
<evidence type="ECO:0000256" key="3">
    <source>
        <dbReference type="ARBA" id="ARBA00022640"/>
    </source>
</evidence>
<dbReference type="Proteomes" id="UP001163823">
    <property type="component" value="Chromosome 14"/>
</dbReference>
<organism evidence="8 9">
    <name type="scientific">Quillaja saponaria</name>
    <name type="common">Soap bark tree</name>
    <dbReference type="NCBI Taxonomy" id="32244"/>
    <lineage>
        <taxon>Eukaryota</taxon>
        <taxon>Viridiplantae</taxon>
        <taxon>Streptophyta</taxon>
        <taxon>Embryophyta</taxon>
        <taxon>Tracheophyta</taxon>
        <taxon>Spermatophyta</taxon>
        <taxon>Magnoliopsida</taxon>
        <taxon>eudicotyledons</taxon>
        <taxon>Gunneridae</taxon>
        <taxon>Pentapetalae</taxon>
        <taxon>rosids</taxon>
        <taxon>fabids</taxon>
        <taxon>Fabales</taxon>
        <taxon>Quillajaceae</taxon>
        <taxon>Quillaja</taxon>
    </lineage>
</organism>
<evidence type="ECO:0000256" key="5">
    <source>
        <dbReference type="ARBA" id="ARBA00023078"/>
    </source>
</evidence>
<dbReference type="GO" id="GO:0009535">
    <property type="term" value="C:chloroplast thylakoid membrane"/>
    <property type="evidence" value="ECO:0007669"/>
    <property type="project" value="UniProtKB-SubCell"/>
</dbReference>
<keyword evidence="3" id="KW-0934">Plastid</keyword>
<dbReference type="GO" id="GO:0005509">
    <property type="term" value="F:calcium ion binding"/>
    <property type="evidence" value="ECO:0007669"/>
    <property type="project" value="InterPro"/>
</dbReference>
<gene>
    <name evidence="8" type="ORF">O6P43_032993</name>
</gene>
<evidence type="ECO:0000256" key="1">
    <source>
        <dbReference type="ARBA" id="ARBA00004334"/>
    </source>
</evidence>
<name>A0AAD7KPV5_QUISA</name>
<dbReference type="Pfam" id="PF05757">
    <property type="entry name" value="PsbQ"/>
    <property type="match status" value="1"/>
</dbReference>
<evidence type="ECO:0000313" key="8">
    <source>
        <dbReference type="EMBL" id="KAJ7943444.1"/>
    </source>
</evidence>
<keyword evidence="6" id="KW-0472">Membrane</keyword>
<comment type="subcellular location">
    <subcellularLocation>
        <location evidence="1">Plastid</location>
        <location evidence="1">Chloroplast thylakoid membrane</location>
    </subcellularLocation>
</comment>
<dbReference type="FunFam" id="1.20.120.290:FF:000002">
    <property type="entry name" value="Photosynthetic NDH subunit of lumenal location 2, chloroplastic"/>
    <property type="match status" value="1"/>
</dbReference>
<keyword evidence="5" id="KW-0793">Thylakoid</keyword>
<keyword evidence="4" id="KW-0809">Transit peptide</keyword>
<dbReference type="PANTHER" id="PTHR33399">
    <property type="entry name" value="OXYGEN-EVOLVING ENHANCER PROTEIN 3-1, CHLOROPLASTIC"/>
    <property type="match status" value="1"/>
</dbReference>
<reference evidence="8" key="1">
    <citation type="journal article" date="2023" name="Science">
        <title>Elucidation of the pathway for biosynthesis of saponin adjuvants from the soapbark tree.</title>
        <authorList>
            <person name="Reed J."/>
            <person name="Orme A."/>
            <person name="El-Demerdash A."/>
            <person name="Owen C."/>
            <person name="Martin L.B.B."/>
            <person name="Misra R.C."/>
            <person name="Kikuchi S."/>
            <person name="Rejzek M."/>
            <person name="Martin A.C."/>
            <person name="Harkess A."/>
            <person name="Leebens-Mack J."/>
            <person name="Louveau T."/>
            <person name="Stephenson M.J."/>
            <person name="Osbourn A."/>
        </authorList>
    </citation>
    <scope>NUCLEOTIDE SEQUENCE</scope>
    <source>
        <strain evidence="8">S10</strain>
    </source>
</reference>
<dbReference type="InterPro" id="IPR008797">
    <property type="entry name" value="PSII_PsbQ"/>
</dbReference>
<dbReference type="SUPFAM" id="SSF101112">
    <property type="entry name" value="Oxygen-evolving enhancer protein 3"/>
    <property type="match status" value="1"/>
</dbReference>
<dbReference type="InterPro" id="IPR023222">
    <property type="entry name" value="PsbQ-like_dom_sf"/>
</dbReference>
<dbReference type="GO" id="GO:0019898">
    <property type="term" value="C:extrinsic component of membrane"/>
    <property type="evidence" value="ECO:0007669"/>
    <property type="project" value="InterPro"/>
</dbReference>
<evidence type="ECO:0000256" key="4">
    <source>
        <dbReference type="ARBA" id="ARBA00022946"/>
    </source>
</evidence>
<keyword evidence="9" id="KW-1185">Reference proteome</keyword>